<dbReference type="AlphaFoldDB" id="A0AAN8HBQ8"/>
<comment type="caution">
    <text evidence="2">The sequence shown here is derived from an EMBL/GenBank/DDBJ whole genome shotgun (WGS) entry which is preliminary data.</text>
</comment>
<evidence type="ECO:0000313" key="3">
    <source>
        <dbReference type="Proteomes" id="UP001335648"/>
    </source>
</evidence>
<gene>
    <name evidence="2" type="ORF">CesoFtcFv8_004686</name>
</gene>
<feature type="region of interest" description="Disordered" evidence="1">
    <location>
        <begin position="1"/>
        <end position="21"/>
    </location>
</feature>
<dbReference type="Proteomes" id="UP001335648">
    <property type="component" value="Unassembled WGS sequence"/>
</dbReference>
<feature type="compositionally biased region" description="Polar residues" evidence="1">
    <location>
        <begin position="7"/>
        <end position="21"/>
    </location>
</feature>
<organism evidence="2 3">
    <name type="scientific">Champsocephalus esox</name>
    <name type="common">pike icefish</name>
    <dbReference type="NCBI Taxonomy" id="159716"/>
    <lineage>
        <taxon>Eukaryota</taxon>
        <taxon>Metazoa</taxon>
        <taxon>Chordata</taxon>
        <taxon>Craniata</taxon>
        <taxon>Vertebrata</taxon>
        <taxon>Euteleostomi</taxon>
        <taxon>Actinopterygii</taxon>
        <taxon>Neopterygii</taxon>
        <taxon>Teleostei</taxon>
        <taxon>Neoteleostei</taxon>
        <taxon>Acanthomorphata</taxon>
        <taxon>Eupercaria</taxon>
        <taxon>Perciformes</taxon>
        <taxon>Notothenioidei</taxon>
        <taxon>Channichthyidae</taxon>
        <taxon>Champsocephalus</taxon>
    </lineage>
</organism>
<name>A0AAN8HBQ8_9TELE</name>
<protein>
    <submittedName>
        <fullName evidence="2">Uncharacterized protein</fullName>
    </submittedName>
</protein>
<accession>A0AAN8HBQ8</accession>
<evidence type="ECO:0000256" key="1">
    <source>
        <dbReference type="SAM" id="MobiDB-lite"/>
    </source>
</evidence>
<proteinExistence type="predicted"/>
<dbReference type="EMBL" id="JAULUE010002049">
    <property type="protein sequence ID" value="KAK5906774.1"/>
    <property type="molecule type" value="Genomic_DNA"/>
</dbReference>
<evidence type="ECO:0000313" key="2">
    <source>
        <dbReference type="EMBL" id="KAK5906774.1"/>
    </source>
</evidence>
<sequence length="90" mass="9714">MNALQVKASNGALSNDEQGKKSLQPTVVVSLSAYLCAQTAVTLSGIIKESALPIMIPGQIKCSYWKSVSSQQCATRHPKSESAWKKYIKS</sequence>
<keyword evidence="3" id="KW-1185">Reference proteome</keyword>
<reference evidence="2 3" key="1">
    <citation type="journal article" date="2023" name="Mol. Biol. Evol.">
        <title>Genomics of Secondarily Temperate Adaptation in the Only Non-Antarctic Icefish.</title>
        <authorList>
            <person name="Rivera-Colon A.G."/>
            <person name="Rayamajhi N."/>
            <person name="Minhas B.F."/>
            <person name="Madrigal G."/>
            <person name="Bilyk K.T."/>
            <person name="Yoon V."/>
            <person name="Hune M."/>
            <person name="Gregory S."/>
            <person name="Cheng C.H.C."/>
            <person name="Catchen J.M."/>
        </authorList>
    </citation>
    <scope>NUCLEOTIDE SEQUENCE [LARGE SCALE GENOMIC DNA]</scope>
    <source>
        <strain evidence="2">JC2023a</strain>
    </source>
</reference>